<keyword evidence="8" id="KW-1133">Transmembrane helix</keyword>
<dbReference type="InterPro" id="IPR003538">
    <property type="entry name" value="TonB"/>
</dbReference>
<dbReference type="Proteomes" id="UP001168540">
    <property type="component" value="Unassembled WGS sequence"/>
</dbReference>
<dbReference type="RefSeq" id="WP_289832233.1">
    <property type="nucleotide sequence ID" value="NZ_JAUEDK010000077.1"/>
</dbReference>
<accession>A0ABT7XV04</accession>
<evidence type="ECO:0000256" key="7">
    <source>
        <dbReference type="ARBA" id="ARBA00022927"/>
    </source>
</evidence>
<evidence type="ECO:0000256" key="8">
    <source>
        <dbReference type="ARBA" id="ARBA00022989"/>
    </source>
</evidence>
<comment type="similarity">
    <text evidence="2 10">Belongs to the TonB family.</text>
</comment>
<sequence>MNLRTTHFALLLGVTALHGAALFTLGRLGQTPVTPPTLSSLALVSLPALGTPQPTPAVPKPVSAQKTTPSKPAPLKPQPVAKPIAQPVLKATAKSTTAPEAPSAPAPTPPTPSKRSAAEQADSPLTTGQAAGNSHDAPAREGPVTPPTQVGGYANTPRPNYPPLSIEMGEEGSVRLRAQIDAEGRPSDVTVVKGSGFPRLDRAAVAAVRGWRFNPARRGNEAIPFTYTFSVDFTLRNAQS</sequence>
<dbReference type="NCBIfam" id="TIGR01352">
    <property type="entry name" value="tonB_Cterm"/>
    <property type="match status" value="1"/>
</dbReference>
<dbReference type="Pfam" id="PF03544">
    <property type="entry name" value="TonB_C"/>
    <property type="match status" value="1"/>
</dbReference>
<proteinExistence type="inferred from homology"/>
<evidence type="ECO:0000256" key="9">
    <source>
        <dbReference type="ARBA" id="ARBA00023136"/>
    </source>
</evidence>
<dbReference type="PRINTS" id="PR01374">
    <property type="entry name" value="TONBPROTEIN"/>
</dbReference>
<keyword evidence="9" id="KW-0472">Membrane</keyword>
<dbReference type="SUPFAM" id="SSF74653">
    <property type="entry name" value="TolA/TonB C-terminal domain"/>
    <property type="match status" value="1"/>
</dbReference>
<gene>
    <name evidence="13" type="ORF">QU481_22565</name>
</gene>
<evidence type="ECO:0000256" key="5">
    <source>
        <dbReference type="ARBA" id="ARBA00022519"/>
    </source>
</evidence>
<evidence type="ECO:0000256" key="1">
    <source>
        <dbReference type="ARBA" id="ARBA00004383"/>
    </source>
</evidence>
<keyword evidence="3 10" id="KW-0813">Transport</keyword>
<comment type="caution">
    <text evidence="13">The sequence shown here is derived from an EMBL/GenBank/DDBJ whole genome shotgun (WGS) entry which is preliminary data.</text>
</comment>
<evidence type="ECO:0000256" key="4">
    <source>
        <dbReference type="ARBA" id="ARBA00022475"/>
    </source>
</evidence>
<organism evidence="13 14">
    <name type="scientific">Crenobacter oryzisoli</name>
    <dbReference type="NCBI Taxonomy" id="3056844"/>
    <lineage>
        <taxon>Bacteria</taxon>
        <taxon>Pseudomonadati</taxon>
        <taxon>Pseudomonadota</taxon>
        <taxon>Betaproteobacteria</taxon>
        <taxon>Neisseriales</taxon>
        <taxon>Neisseriaceae</taxon>
        <taxon>Crenobacter</taxon>
    </lineage>
</organism>
<feature type="compositionally biased region" description="Low complexity" evidence="11">
    <location>
        <begin position="90"/>
        <end position="101"/>
    </location>
</feature>
<evidence type="ECO:0000256" key="10">
    <source>
        <dbReference type="RuleBase" id="RU362123"/>
    </source>
</evidence>
<feature type="domain" description="TonB C-terminal" evidence="12">
    <location>
        <begin position="146"/>
        <end position="240"/>
    </location>
</feature>
<comment type="subcellular location">
    <subcellularLocation>
        <location evidence="1 10">Cell inner membrane</location>
        <topology evidence="1 10">Single-pass membrane protein</topology>
        <orientation evidence="1 10">Periplasmic side</orientation>
    </subcellularLocation>
</comment>
<comment type="function">
    <text evidence="10">Interacts with outer membrane receptor proteins that carry out high-affinity binding and energy dependent uptake into the periplasmic space of specific substrates. It could act to transduce energy from the cytoplasmic membrane to specific energy-requiring processes in the outer membrane, resulting in the release into the periplasm of ligands bound by these outer membrane proteins.</text>
</comment>
<feature type="compositionally biased region" description="Polar residues" evidence="11">
    <location>
        <begin position="123"/>
        <end position="132"/>
    </location>
</feature>
<reference evidence="13" key="1">
    <citation type="submission" date="2023-06" db="EMBL/GenBank/DDBJ databases">
        <authorList>
            <person name="Zhang S."/>
        </authorList>
    </citation>
    <scope>NUCLEOTIDE SEQUENCE</scope>
    <source>
        <strain evidence="13">SG2303</strain>
    </source>
</reference>
<keyword evidence="4 10" id="KW-1003">Cell membrane</keyword>
<dbReference type="EMBL" id="JAUEDK010000077">
    <property type="protein sequence ID" value="MDN0077608.1"/>
    <property type="molecule type" value="Genomic_DNA"/>
</dbReference>
<dbReference type="Gene3D" id="3.30.1150.10">
    <property type="match status" value="1"/>
</dbReference>
<keyword evidence="5 10" id="KW-0997">Cell inner membrane</keyword>
<dbReference type="InterPro" id="IPR051045">
    <property type="entry name" value="TonB-dependent_transducer"/>
</dbReference>
<evidence type="ECO:0000256" key="3">
    <source>
        <dbReference type="ARBA" id="ARBA00022448"/>
    </source>
</evidence>
<evidence type="ECO:0000256" key="11">
    <source>
        <dbReference type="SAM" id="MobiDB-lite"/>
    </source>
</evidence>
<evidence type="ECO:0000256" key="2">
    <source>
        <dbReference type="ARBA" id="ARBA00006555"/>
    </source>
</evidence>
<evidence type="ECO:0000256" key="6">
    <source>
        <dbReference type="ARBA" id="ARBA00022692"/>
    </source>
</evidence>
<evidence type="ECO:0000259" key="12">
    <source>
        <dbReference type="PROSITE" id="PS52015"/>
    </source>
</evidence>
<dbReference type="InterPro" id="IPR037682">
    <property type="entry name" value="TonB_C"/>
</dbReference>
<evidence type="ECO:0000313" key="13">
    <source>
        <dbReference type="EMBL" id="MDN0077608.1"/>
    </source>
</evidence>
<feature type="region of interest" description="Disordered" evidence="11">
    <location>
        <begin position="52"/>
        <end position="166"/>
    </location>
</feature>
<dbReference type="PANTHER" id="PTHR33446:SF2">
    <property type="entry name" value="PROTEIN TONB"/>
    <property type="match status" value="1"/>
</dbReference>
<keyword evidence="10" id="KW-0735">Signal-anchor</keyword>
<feature type="compositionally biased region" description="Pro residues" evidence="11">
    <location>
        <begin position="102"/>
        <end position="112"/>
    </location>
</feature>
<keyword evidence="14" id="KW-1185">Reference proteome</keyword>
<protein>
    <recommendedName>
        <fullName evidence="10">Protein TonB</fullName>
    </recommendedName>
</protein>
<dbReference type="PANTHER" id="PTHR33446">
    <property type="entry name" value="PROTEIN TONB-RELATED"/>
    <property type="match status" value="1"/>
</dbReference>
<keyword evidence="6" id="KW-0812">Transmembrane</keyword>
<keyword evidence="7 10" id="KW-0653">Protein transport</keyword>
<dbReference type="PROSITE" id="PS52015">
    <property type="entry name" value="TONB_CTD"/>
    <property type="match status" value="1"/>
</dbReference>
<name>A0ABT7XV04_9NEIS</name>
<dbReference type="InterPro" id="IPR006260">
    <property type="entry name" value="TonB/TolA_C"/>
</dbReference>
<evidence type="ECO:0000313" key="14">
    <source>
        <dbReference type="Proteomes" id="UP001168540"/>
    </source>
</evidence>